<dbReference type="InterPro" id="IPR029044">
    <property type="entry name" value="Nucleotide-diphossugar_trans"/>
</dbReference>
<dbReference type="CDD" id="cd22231">
    <property type="entry name" value="RHH_NikR_HicB-like"/>
    <property type="match status" value="1"/>
</dbReference>
<sequence>MAKVRLTITLDEDLLRRVDSAIDGTKIRNRSHAIEALLKSSLYPTTTKVLILAGGEGVKFRPLTYELPKALVPIRGRPLLEHTLVALKQQGFSEIVISLGHFGEKIREHFGDGKNFGLRITYLEQARKKPGTAQPVLEAKGLLGSSGAFLVIYGDVLTKLNFSDILDYHASHRGIATMALASVEKTSMWGVASIQGNRIVDFVEKPKAQTKSHLINSGIYVLNPEVFKYIKNDAVRLEKDVFPRLAQEGKLYAYPFEAEWHDVSTPEVYEKVLKSWKV</sequence>
<dbReference type="Proteomes" id="UP000176547">
    <property type="component" value="Unassembled WGS sequence"/>
</dbReference>
<evidence type="ECO:0000313" key="3">
    <source>
        <dbReference type="EMBL" id="OGE76087.1"/>
    </source>
</evidence>
<dbReference type="GO" id="GO:0006355">
    <property type="term" value="P:regulation of DNA-templated transcription"/>
    <property type="evidence" value="ECO:0007669"/>
    <property type="project" value="InterPro"/>
</dbReference>
<dbReference type="Pfam" id="PF01402">
    <property type="entry name" value="RHH_1"/>
    <property type="match status" value="1"/>
</dbReference>
<dbReference type="InterPro" id="IPR050486">
    <property type="entry name" value="Mannose-1P_guanyltransferase"/>
</dbReference>
<dbReference type="InterPro" id="IPR013321">
    <property type="entry name" value="Arc_rbn_hlx_hlx"/>
</dbReference>
<name>A0A1F5NEI1_9BACT</name>
<dbReference type="InterPro" id="IPR002145">
    <property type="entry name" value="CopG"/>
</dbReference>
<gene>
    <name evidence="3" type="ORF">A3K06_00485</name>
</gene>
<dbReference type="Gene3D" id="3.90.550.10">
    <property type="entry name" value="Spore Coat Polysaccharide Biosynthesis Protein SpsA, Chain A"/>
    <property type="match status" value="1"/>
</dbReference>
<dbReference type="AlphaFoldDB" id="A0A1F5NEI1"/>
<evidence type="ECO:0000259" key="2">
    <source>
        <dbReference type="Pfam" id="PF01402"/>
    </source>
</evidence>
<organism evidence="3 4">
    <name type="scientific">Candidatus Doudnabacteria bacterium RIFCSPHIGHO2_01_52_17</name>
    <dbReference type="NCBI Taxonomy" id="1817820"/>
    <lineage>
        <taxon>Bacteria</taxon>
        <taxon>Candidatus Doudnaibacteriota</taxon>
    </lineage>
</organism>
<reference evidence="3 4" key="1">
    <citation type="journal article" date="2016" name="Nat. Commun.">
        <title>Thousands of microbial genomes shed light on interconnected biogeochemical processes in an aquifer system.</title>
        <authorList>
            <person name="Anantharaman K."/>
            <person name="Brown C.T."/>
            <person name="Hug L.A."/>
            <person name="Sharon I."/>
            <person name="Castelle C.J."/>
            <person name="Probst A.J."/>
            <person name="Thomas B.C."/>
            <person name="Singh A."/>
            <person name="Wilkins M.J."/>
            <person name="Karaoz U."/>
            <person name="Brodie E.L."/>
            <person name="Williams K.H."/>
            <person name="Hubbard S.S."/>
            <person name="Banfield J.F."/>
        </authorList>
    </citation>
    <scope>NUCLEOTIDE SEQUENCE [LARGE SCALE GENOMIC DNA]</scope>
</reference>
<evidence type="ECO:0000259" key="1">
    <source>
        <dbReference type="Pfam" id="PF00483"/>
    </source>
</evidence>
<comment type="caution">
    <text evidence="3">The sequence shown here is derived from an EMBL/GenBank/DDBJ whole genome shotgun (WGS) entry which is preliminary data.</text>
</comment>
<dbReference type="EMBL" id="MFEG01000018">
    <property type="protein sequence ID" value="OGE76087.1"/>
    <property type="molecule type" value="Genomic_DNA"/>
</dbReference>
<dbReference type="CDD" id="cd04181">
    <property type="entry name" value="NTP_transferase"/>
    <property type="match status" value="1"/>
</dbReference>
<feature type="domain" description="Nucleotidyl transferase" evidence="1">
    <location>
        <begin position="48"/>
        <end position="272"/>
    </location>
</feature>
<dbReference type="Pfam" id="PF00483">
    <property type="entry name" value="NTP_transferase"/>
    <property type="match status" value="1"/>
</dbReference>
<proteinExistence type="predicted"/>
<dbReference type="PANTHER" id="PTHR22572">
    <property type="entry name" value="SUGAR-1-PHOSPHATE GUANYL TRANSFERASE"/>
    <property type="match status" value="1"/>
</dbReference>
<feature type="domain" description="Ribbon-helix-helix protein CopG" evidence="2">
    <location>
        <begin position="4"/>
        <end position="39"/>
    </location>
</feature>
<evidence type="ECO:0000313" key="4">
    <source>
        <dbReference type="Proteomes" id="UP000176547"/>
    </source>
</evidence>
<accession>A0A1F5NEI1</accession>
<evidence type="ECO:0008006" key="5">
    <source>
        <dbReference type="Google" id="ProtNLM"/>
    </source>
</evidence>
<dbReference type="Gene3D" id="1.10.1220.10">
    <property type="entry name" value="Met repressor-like"/>
    <property type="match status" value="1"/>
</dbReference>
<dbReference type="InterPro" id="IPR005835">
    <property type="entry name" value="NTP_transferase_dom"/>
</dbReference>
<dbReference type="SUPFAM" id="SSF53448">
    <property type="entry name" value="Nucleotide-diphospho-sugar transferases"/>
    <property type="match status" value="1"/>
</dbReference>
<protein>
    <recommendedName>
        <fullName evidence="5">Nucleotidyl transferase domain-containing protein</fullName>
    </recommendedName>
</protein>